<evidence type="ECO:0000313" key="1">
    <source>
        <dbReference type="EMBL" id="SEP64057.1"/>
    </source>
</evidence>
<accession>A0ABY1B0N5</accession>
<protein>
    <submittedName>
        <fullName evidence="1">Uncharacterized protein</fullName>
    </submittedName>
</protein>
<keyword evidence="2" id="KW-1185">Reference proteome</keyword>
<dbReference type="Pfam" id="PF25948">
    <property type="entry name" value="DUF7986"/>
    <property type="match status" value="1"/>
</dbReference>
<organism evidence="1 2">
    <name type="scientific">Pseudomonas cuatrocienegasensis</name>
    <dbReference type="NCBI Taxonomy" id="543360"/>
    <lineage>
        <taxon>Bacteria</taxon>
        <taxon>Pseudomonadati</taxon>
        <taxon>Pseudomonadota</taxon>
        <taxon>Gammaproteobacteria</taxon>
        <taxon>Pseudomonadales</taxon>
        <taxon>Pseudomonadaceae</taxon>
        <taxon>Pseudomonas</taxon>
    </lineage>
</organism>
<comment type="caution">
    <text evidence="1">The sequence shown here is derived from an EMBL/GenBank/DDBJ whole genome shotgun (WGS) entry which is preliminary data.</text>
</comment>
<gene>
    <name evidence="1" type="ORF">SAMN05216600_101179</name>
</gene>
<dbReference type="InterPro" id="IPR058292">
    <property type="entry name" value="DUF7986"/>
</dbReference>
<dbReference type="EMBL" id="FOFP01000001">
    <property type="protein sequence ID" value="SEP64057.1"/>
    <property type="molecule type" value="Genomic_DNA"/>
</dbReference>
<reference evidence="1 2" key="1">
    <citation type="submission" date="2016-10" db="EMBL/GenBank/DDBJ databases">
        <authorList>
            <person name="Varghese N."/>
            <person name="Submissions S."/>
        </authorList>
    </citation>
    <scope>NUCLEOTIDE SEQUENCE [LARGE SCALE GENOMIC DNA]</scope>
    <source>
        <strain evidence="1 2">CIP 109853</strain>
    </source>
</reference>
<proteinExistence type="predicted"/>
<dbReference type="RefSeq" id="WP_069516995.1">
    <property type="nucleotide sequence ID" value="NZ_FOFP01000001.1"/>
</dbReference>
<evidence type="ECO:0000313" key="2">
    <source>
        <dbReference type="Proteomes" id="UP000198512"/>
    </source>
</evidence>
<name>A0ABY1B0N5_9PSED</name>
<dbReference type="Proteomes" id="UP000198512">
    <property type="component" value="Unassembled WGS sequence"/>
</dbReference>
<sequence>MSLSLFPSPSISYDRARELLIQLLNQCQRKLTKADWRQAYECLEAVQEDDVMDWVADTALYSYRGQRRAIDRILTKLNTSDELAVRLKEGLSTACFSAFEIVGIDSDSRILLKDLLDEGRELTLVDHSLARSGSVGLMFAARLIDLGPWHMGLGIVLELSKSEAVALGLLLRKDDRDGLHELIYHCELHGIDLVVALTLPVLEELCEQFDQSPQSAAQMLQALRGQTGPQGAWTLFEPEN</sequence>